<organism evidence="1 2">
    <name type="scientific">Solidesulfovibrio carbinoliphilus subsp. oakridgensis</name>
    <dbReference type="NCBI Taxonomy" id="694327"/>
    <lineage>
        <taxon>Bacteria</taxon>
        <taxon>Pseudomonadati</taxon>
        <taxon>Thermodesulfobacteriota</taxon>
        <taxon>Desulfovibrionia</taxon>
        <taxon>Desulfovibrionales</taxon>
        <taxon>Desulfovibrionaceae</taxon>
        <taxon>Solidesulfovibrio</taxon>
    </lineage>
</organism>
<dbReference type="EMBL" id="CM001368">
    <property type="protein sequence ID" value="EHJ46763.1"/>
    <property type="molecule type" value="Genomic_DNA"/>
</dbReference>
<dbReference type="OrthoDB" id="5454372at2"/>
<gene>
    <name evidence="1" type="ORF">DFW101_0746</name>
</gene>
<keyword evidence="2" id="KW-1185">Reference proteome</keyword>
<dbReference type="STRING" id="694327.DFW101_0746"/>
<dbReference type="eggNOG" id="ENOG5031G2U">
    <property type="taxonomic scope" value="Bacteria"/>
</dbReference>
<proteinExistence type="predicted"/>
<sequence>MHIFRPLRTRALQKMGTADLIRPFQAWLRLAGTACCAMALLLALAVGPALAAKADTRSFNAAFASQSAKIYDHLLKVTDYYASLSKEGNTERIKDVLALRASLSACWELFLNAGDMVYVYDLLDPSCATDVTRVGGLLKNGLGVIAGKLEKELQWMGLVEKNVGDLPVSVELAQARKDIEAAAASFRQAATLFEAPAGGETRQPVRP</sequence>
<name>G7Q3X3_9BACT</name>
<dbReference type="Proteomes" id="UP000004662">
    <property type="component" value="Chromosome"/>
</dbReference>
<dbReference type="AlphaFoldDB" id="G7Q3X3"/>
<dbReference type="HOGENOM" id="CLU_114871_0_0_7"/>
<protein>
    <submittedName>
        <fullName evidence="1">Uncharacterized protein</fullName>
    </submittedName>
</protein>
<reference evidence="2" key="1">
    <citation type="journal article" date="2015" name="Genome Announc.">
        <title>High-Quality Draft Genome Sequence of Desulfovibrio carbinoliphilus FW-101-2B, an Organic Acid-Oxidizing Sulfate-Reducing Bacterium Isolated from Uranium(VI)-Contaminated Groundwater.</title>
        <authorList>
            <person name="Ramsay B.D."/>
            <person name="Hwang C."/>
            <person name="Woo H.L."/>
            <person name="Carroll S.L."/>
            <person name="Lucas S."/>
            <person name="Han J."/>
            <person name="Lapidus A.L."/>
            <person name="Cheng J.F."/>
            <person name="Goodwin L.A."/>
            <person name="Pitluck S."/>
            <person name="Peters L."/>
            <person name="Chertkov O."/>
            <person name="Held B."/>
            <person name="Detter J.C."/>
            <person name="Han C.S."/>
            <person name="Tapia R."/>
            <person name="Land M.L."/>
            <person name="Hauser L.J."/>
            <person name="Kyrpides N.C."/>
            <person name="Ivanova N.N."/>
            <person name="Mikhailova N."/>
            <person name="Pagani I."/>
            <person name="Woyke T."/>
            <person name="Arkin A.P."/>
            <person name="Dehal P."/>
            <person name="Chivian D."/>
            <person name="Criddle C.S."/>
            <person name="Wu W."/>
            <person name="Chakraborty R."/>
            <person name="Hazen T.C."/>
            <person name="Fields M.W."/>
        </authorList>
    </citation>
    <scope>NUCLEOTIDE SEQUENCE [LARGE SCALE GENOMIC DNA]</scope>
    <source>
        <strain evidence="2">FW-101-2B</strain>
    </source>
</reference>
<evidence type="ECO:0000313" key="1">
    <source>
        <dbReference type="EMBL" id="EHJ46763.1"/>
    </source>
</evidence>
<accession>G7Q3X3</accession>
<evidence type="ECO:0000313" key="2">
    <source>
        <dbReference type="Proteomes" id="UP000004662"/>
    </source>
</evidence>